<feature type="compositionally biased region" description="Basic and acidic residues" evidence="1">
    <location>
        <begin position="1"/>
        <end position="21"/>
    </location>
</feature>
<proteinExistence type="predicted"/>
<reference evidence="2 3" key="2">
    <citation type="journal article" date="2018" name="Annu Rev Anim Biosci">
        <title>Bat Biology, Genomes, and the Bat1K Project: To Generate Chromosome-Level Genomes for All Living Bat Species.</title>
        <authorList>
            <person name="Teeling E.C."/>
            <person name="Vernes S.C."/>
            <person name="Davalos L.M."/>
            <person name="Ray D.A."/>
            <person name="Gilbert M.T.P."/>
            <person name="Myers E."/>
        </authorList>
    </citation>
    <scope>NUCLEOTIDE SEQUENCE</scope>
</reference>
<reference evidence="2" key="5">
    <citation type="submission" date="2025-09" db="UniProtKB">
        <authorList>
            <consortium name="Ensembl"/>
        </authorList>
    </citation>
    <scope>IDENTIFICATION</scope>
</reference>
<feature type="region of interest" description="Disordered" evidence="1">
    <location>
        <begin position="1"/>
        <end position="39"/>
    </location>
</feature>
<dbReference type="PANTHER" id="PTHR38820">
    <property type="entry name" value="ANNEXIN-2 RECEPTOR"/>
    <property type="match status" value="1"/>
</dbReference>
<sequence>MEQHFLDAVKEAWDSADEEPRPQPLSIRSSEDSGPWPLSLYPVLGESSCHRGYYDGRLLSSPPWLMPSVYQRFRLLTGAQSTLEASPARPSPGLWPPATQTTPGTPAGETESADGTTFQHLPEAQTPDAAVSSQDTETCDRAPASQRRRHPVAAWWSLRRVFSGCLQWIRRAVYTLISVSACCQRGLDEEHQPALSPAPSLV</sequence>
<evidence type="ECO:0000256" key="1">
    <source>
        <dbReference type="SAM" id="MobiDB-lite"/>
    </source>
</evidence>
<name>A0A671FV37_RHIFE</name>
<feature type="compositionally biased region" description="Low complexity" evidence="1">
    <location>
        <begin position="96"/>
        <end position="110"/>
    </location>
</feature>
<dbReference type="PANTHER" id="PTHR38820:SF1">
    <property type="entry name" value="ANNEXIN-2 RECEPTOR"/>
    <property type="match status" value="1"/>
</dbReference>
<evidence type="ECO:0008006" key="4">
    <source>
        <dbReference type="Google" id="ProtNLM"/>
    </source>
</evidence>
<evidence type="ECO:0000313" key="2">
    <source>
        <dbReference type="Ensembl" id="ENSRFEP00010029450.1"/>
    </source>
</evidence>
<keyword evidence="3" id="KW-1185">Reference proteome</keyword>
<dbReference type="Ensembl" id="ENSRFET00010031964.1">
    <property type="protein sequence ID" value="ENSRFEP00010029450.1"/>
    <property type="gene ID" value="ENSRFEG00010019548.1"/>
</dbReference>
<dbReference type="AlphaFoldDB" id="A0A671FV37"/>
<reference evidence="2" key="4">
    <citation type="submission" date="2025-08" db="UniProtKB">
        <authorList>
            <consortium name="Ensembl"/>
        </authorList>
    </citation>
    <scope>IDENTIFICATION</scope>
</reference>
<protein>
    <recommendedName>
        <fullName evidence="4">Annexin A2 receptor</fullName>
    </recommendedName>
</protein>
<reference evidence="3" key="3">
    <citation type="submission" date="2018-12" db="EMBL/GenBank/DDBJ databases">
        <title>G10K-VGP greater horseshoe bat female genome, primary haplotype.</title>
        <authorList>
            <person name="Teeling E."/>
            <person name="Myers G."/>
            <person name="Vernes S."/>
            <person name="Pippel M."/>
            <person name="Winkler S."/>
            <person name="Fedrigo O."/>
            <person name="Rhie A."/>
            <person name="Koren S."/>
            <person name="Phillippy A."/>
            <person name="Lewin H."/>
            <person name="Damas J."/>
            <person name="Howe K."/>
            <person name="Mountcastle J."/>
            <person name="Jarvis E.D."/>
        </authorList>
    </citation>
    <scope>NUCLEOTIDE SEQUENCE [LARGE SCALE GENOMIC DNA]</scope>
</reference>
<dbReference type="Proteomes" id="UP000472240">
    <property type="component" value="Chromosome 7"/>
</dbReference>
<dbReference type="Pfam" id="PF15721">
    <property type="entry name" value="ANXA2R"/>
    <property type="match status" value="1"/>
</dbReference>
<organism evidence="2 3">
    <name type="scientific">Rhinolophus ferrumequinum</name>
    <name type="common">Greater horseshoe bat</name>
    <dbReference type="NCBI Taxonomy" id="59479"/>
    <lineage>
        <taxon>Eukaryota</taxon>
        <taxon>Metazoa</taxon>
        <taxon>Chordata</taxon>
        <taxon>Craniata</taxon>
        <taxon>Vertebrata</taxon>
        <taxon>Euteleostomi</taxon>
        <taxon>Mammalia</taxon>
        <taxon>Eutheria</taxon>
        <taxon>Laurasiatheria</taxon>
        <taxon>Chiroptera</taxon>
        <taxon>Yinpterochiroptera</taxon>
        <taxon>Rhinolophoidea</taxon>
        <taxon>Rhinolophidae</taxon>
        <taxon>Rhinolophinae</taxon>
        <taxon>Rhinolophus</taxon>
    </lineage>
</organism>
<dbReference type="GeneTree" id="ENSGT00390000009290"/>
<dbReference type="InterPro" id="IPR031449">
    <property type="entry name" value="ANXA2R"/>
</dbReference>
<evidence type="ECO:0000313" key="3">
    <source>
        <dbReference type="Proteomes" id="UP000472240"/>
    </source>
</evidence>
<reference evidence="2 3" key="1">
    <citation type="journal article" date="2015" name="Annu Rev Anim Biosci">
        <title>The Genome 10K Project: a way forward.</title>
        <authorList>
            <person name="Koepfli K.P."/>
            <person name="Paten B."/>
            <person name="O'Brien S.J."/>
            <person name="Koepfli K.P."/>
            <person name="Paten B."/>
            <person name="Antunes A."/>
            <person name="Belov K."/>
            <person name="Bustamante C."/>
            <person name="Castoe T.A."/>
            <person name="Clawson H."/>
            <person name="Crawford A.J."/>
            <person name="Diekhans M."/>
            <person name="Distel D."/>
            <person name="Durbin R."/>
            <person name="Earl D."/>
            <person name="Fujita M.K."/>
            <person name="Gamble T."/>
            <person name="Georges A."/>
            <person name="Gemmell N."/>
            <person name="Gilbert M.T."/>
            <person name="Graves J.M."/>
            <person name="Green R.E."/>
            <person name="Hickey G."/>
            <person name="Jarvis E.D."/>
            <person name="Johnson W."/>
            <person name="Komissarov A."/>
            <person name="Korf I."/>
            <person name="Kuhn R."/>
            <person name="Larkin D.M."/>
            <person name="Lewin H."/>
            <person name="Lopez J.V."/>
            <person name="Ma J."/>
            <person name="Marques-Bonet T."/>
            <person name="Miller W."/>
            <person name="Murphy R."/>
            <person name="Pevzner P."/>
            <person name="Shapiro B."/>
            <person name="Steiner C."/>
            <person name="Tamazian G."/>
            <person name="Venkatesh B."/>
            <person name="Wang J."/>
            <person name="Wayne R."/>
            <person name="Wiley E."/>
            <person name="Yang H."/>
            <person name="Zhang G."/>
            <person name="Haussler D."/>
            <person name="Ryder O."/>
            <person name="O'Brien S.J."/>
        </authorList>
    </citation>
    <scope>NUCLEOTIDE SEQUENCE</scope>
</reference>
<dbReference type="OMA" id="FEWIGRT"/>
<feature type="region of interest" description="Disordered" evidence="1">
    <location>
        <begin position="82"/>
        <end position="145"/>
    </location>
</feature>
<dbReference type="GO" id="GO:0038023">
    <property type="term" value="F:signaling receptor activity"/>
    <property type="evidence" value="ECO:0007669"/>
    <property type="project" value="InterPro"/>
</dbReference>
<dbReference type="InParanoid" id="A0A671FV37"/>
<accession>A0A671FV37</accession>